<dbReference type="Gene3D" id="3.80.30.20">
    <property type="entry name" value="tm_1862 like domain"/>
    <property type="match status" value="1"/>
</dbReference>
<dbReference type="Gene3D" id="3.40.50.280">
    <property type="entry name" value="Cobalamin-binding domain"/>
    <property type="match status" value="1"/>
</dbReference>
<dbReference type="Pfam" id="PF04055">
    <property type="entry name" value="Radical_SAM"/>
    <property type="match status" value="1"/>
</dbReference>
<dbReference type="InterPro" id="IPR006638">
    <property type="entry name" value="Elp3/MiaA/NifB-like_rSAM"/>
</dbReference>
<dbReference type="GO" id="GO:0046872">
    <property type="term" value="F:metal ion binding"/>
    <property type="evidence" value="ECO:0007669"/>
    <property type="project" value="UniProtKB-KW"/>
</dbReference>
<accession>A0A1F8EFY6</accession>
<evidence type="ECO:0000259" key="6">
    <source>
        <dbReference type="PROSITE" id="PS51918"/>
    </source>
</evidence>
<protein>
    <recommendedName>
        <fullName evidence="6">Radical SAM core domain-containing protein</fullName>
    </recommendedName>
</protein>
<evidence type="ECO:0000256" key="1">
    <source>
        <dbReference type="ARBA" id="ARBA00001966"/>
    </source>
</evidence>
<proteinExistence type="predicted"/>
<dbReference type="AlphaFoldDB" id="A0A1F8EFY6"/>
<dbReference type="PROSITE" id="PS51918">
    <property type="entry name" value="RADICAL_SAM"/>
    <property type="match status" value="1"/>
</dbReference>
<evidence type="ECO:0000313" key="8">
    <source>
        <dbReference type="Proteomes" id="UP000176893"/>
    </source>
</evidence>
<evidence type="ECO:0000256" key="3">
    <source>
        <dbReference type="ARBA" id="ARBA00022723"/>
    </source>
</evidence>
<dbReference type="InterPro" id="IPR007197">
    <property type="entry name" value="rSAM"/>
</dbReference>
<comment type="cofactor">
    <cofactor evidence="1">
        <name>[4Fe-4S] cluster</name>
        <dbReference type="ChEBI" id="CHEBI:49883"/>
    </cofactor>
</comment>
<dbReference type="InterPro" id="IPR058240">
    <property type="entry name" value="rSAM_sf"/>
</dbReference>
<evidence type="ECO:0000313" key="7">
    <source>
        <dbReference type="EMBL" id="OGM98935.1"/>
    </source>
</evidence>
<dbReference type="InterPro" id="IPR023404">
    <property type="entry name" value="rSAM_horseshoe"/>
</dbReference>
<gene>
    <name evidence="7" type="ORF">A2649_01045</name>
</gene>
<keyword evidence="2" id="KW-0949">S-adenosyl-L-methionine</keyword>
<sequence>MKIGFILPSSHYLNDPFRGDPFTHLQILTILEEYFGSRVELCLPDLRGIKREFALYHIPECDVYLHSIYTLDINEQKAIVAMLRRQYPRAVHIAGGPHAVEFPQESLRIFDSLILGEGELTIIAAVNDLACNKLQQIYRQQGVIDINEYCHPNRKFLPKSTTARRKMMTLKSKPGFNDLVSTNVIFSRGCPYNCHFCALRTAREGTPGIRFRLPELIENEIEYLKREYGIQGVALVDEIALPLKRSSAIAELEAIGRADIFWRGQCRVDGITPELAGLAFQSGCISLGLGVESVWQPSLNLINKRISVQKAKDTIAMLKANGIEARIYLIMGLPGEPDNIVELTLNFIKETQPDLIYLSLFTIRPGTEVFRNPDKFGIRNIETDWENTMHIHNLDNKKPRLTFQYHENASWGKTLTNEQIVNNYLELVAFIKEAGLSASELNRNTFPFDDINPLA</sequence>
<dbReference type="SUPFAM" id="SSF102114">
    <property type="entry name" value="Radical SAM enzymes"/>
    <property type="match status" value="1"/>
</dbReference>
<evidence type="ECO:0000256" key="4">
    <source>
        <dbReference type="ARBA" id="ARBA00023004"/>
    </source>
</evidence>
<evidence type="ECO:0000256" key="5">
    <source>
        <dbReference type="ARBA" id="ARBA00023014"/>
    </source>
</evidence>
<dbReference type="STRING" id="1802661.A2649_01045"/>
<comment type="caution">
    <text evidence="7">The sequence shown here is derived from an EMBL/GenBank/DDBJ whole genome shotgun (WGS) entry which is preliminary data.</text>
</comment>
<dbReference type="EMBL" id="MGJB01000006">
    <property type="protein sequence ID" value="OGM98935.1"/>
    <property type="molecule type" value="Genomic_DNA"/>
</dbReference>
<feature type="domain" description="Radical SAM core" evidence="6">
    <location>
        <begin position="176"/>
        <end position="398"/>
    </location>
</feature>
<dbReference type="CDD" id="cd01335">
    <property type="entry name" value="Radical_SAM"/>
    <property type="match status" value="1"/>
</dbReference>
<dbReference type="Proteomes" id="UP000176893">
    <property type="component" value="Unassembled WGS sequence"/>
</dbReference>
<dbReference type="SMART" id="SM00729">
    <property type="entry name" value="Elp3"/>
    <property type="match status" value="1"/>
</dbReference>
<dbReference type="InterPro" id="IPR051198">
    <property type="entry name" value="BchE-like"/>
</dbReference>
<keyword evidence="3" id="KW-0479">Metal-binding</keyword>
<dbReference type="SFLD" id="SFLDS00029">
    <property type="entry name" value="Radical_SAM"/>
    <property type="match status" value="1"/>
</dbReference>
<evidence type="ECO:0000256" key="2">
    <source>
        <dbReference type="ARBA" id="ARBA00022691"/>
    </source>
</evidence>
<reference evidence="7 8" key="1">
    <citation type="journal article" date="2016" name="Nat. Commun.">
        <title>Thousands of microbial genomes shed light on interconnected biogeochemical processes in an aquifer system.</title>
        <authorList>
            <person name="Anantharaman K."/>
            <person name="Brown C.T."/>
            <person name="Hug L.A."/>
            <person name="Sharon I."/>
            <person name="Castelle C.J."/>
            <person name="Probst A.J."/>
            <person name="Thomas B.C."/>
            <person name="Singh A."/>
            <person name="Wilkins M.J."/>
            <person name="Karaoz U."/>
            <person name="Brodie E.L."/>
            <person name="Williams K.H."/>
            <person name="Hubbard S.S."/>
            <person name="Banfield J.F."/>
        </authorList>
    </citation>
    <scope>NUCLEOTIDE SEQUENCE [LARGE SCALE GENOMIC DNA]</scope>
</reference>
<keyword evidence="5" id="KW-0411">Iron-sulfur</keyword>
<keyword evidence="4" id="KW-0408">Iron</keyword>
<dbReference type="SFLD" id="SFLDG01082">
    <property type="entry name" value="B12-binding_domain_containing"/>
    <property type="match status" value="1"/>
</dbReference>
<name>A0A1F8EFY6_9BACT</name>
<dbReference type="PANTHER" id="PTHR43409">
    <property type="entry name" value="ANAEROBIC MAGNESIUM-PROTOPORPHYRIN IX MONOMETHYL ESTER CYCLASE-RELATED"/>
    <property type="match status" value="1"/>
</dbReference>
<dbReference type="GO" id="GO:0051536">
    <property type="term" value="F:iron-sulfur cluster binding"/>
    <property type="evidence" value="ECO:0007669"/>
    <property type="project" value="UniProtKB-KW"/>
</dbReference>
<dbReference type="GO" id="GO:0003824">
    <property type="term" value="F:catalytic activity"/>
    <property type="evidence" value="ECO:0007669"/>
    <property type="project" value="InterPro"/>
</dbReference>
<organism evidence="7 8">
    <name type="scientific">Candidatus Yanofskybacteria bacterium RIFCSPHIGHO2_01_FULL_41_26</name>
    <dbReference type="NCBI Taxonomy" id="1802661"/>
    <lineage>
        <taxon>Bacteria</taxon>
        <taxon>Candidatus Yanofskyibacteriota</taxon>
    </lineage>
</organism>